<dbReference type="GO" id="GO:0008270">
    <property type="term" value="F:zinc ion binding"/>
    <property type="evidence" value="ECO:0007669"/>
    <property type="project" value="InterPro"/>
</dbReference>
<name>A0A811RBK6_9POAL</name>
<feature type="domain" description="Extradiol ring-cleavage dioxygenase class III enzyme subunit B" evidence="6">
    <location>
        <begin position="5"/>
        <end position="165"/>
    </location>
</feature>
<gene>
    <name evidence="7" type="ORF">NCGR_LOCUS50685</name>
</gene>
<keyword evidence="3" id="KW-0479">Metal-binding</keyword>
<evidence type="ECO:0000256" key="4">
    <source>
        <dbReference type="ARBA" id="ARBA00022833"/>
    </source>
</evidence>
<evidence type="ECO:0000259" key="6">
    <source>
        <dbReference type="Pfam" id="PF02900"/>
    </source>
</evidence>
<evidence type="ECO:0000256" key="5">
    <source>
        <dbReference type="ARBA" id="ARBA00023002"/>
    </source>
</evidence>
<organism evidence="7 8">
    <name type="scientific">Miscanthus lutarioriparius</name>
    <dbReference type="NCBI Taxonomy" id="422564"/>
    <lineage>
        <taxon>Eukaryota</taxon>
        <taxon>Viridiplantae</taxon>
        <taxon>Streptophyta</taxon>
        <taxon>Embryophyta</taxon>
        <taxon>Tracheophyta</taxon>
        <taxon>Spermatophyta</taxon>
        <taxon>Magnoliopsida</taxon>
        <taxon>Liliopsida</taxon>
        <taxon>Poales</taxon>
        <taxon>Poaceae</taxon>
        <taxon>PACMAD clade</taxon>
        <taxon>Panicoideae</taxon>
        <taxon>Andropogonodae</taxon>
        <taxon>Andropogoneae</taxon>
        <taxon>Saccharinae</taxon>
        <taxon>Miscanthus</taxon>
    </lineage>
</organism>
<proteinExistence type="inferred from homology"/>
<comment type="cofactor">
    <cofactor evidence="1">
        <name>Zn(2+)</name>
        <dbReference type="ChEBI" id="CHEBI:29105"/>
    </cofactor>
</comment>
<dbReference type="SUPFAM" id="SSF53213">
    <property type="entry name" value="LigB-like"/>
    <property type="match status" value="1"/>
</dbReference>
<evidence type="ECO:0000256" key="3">
    <source>
        <dbReference type="ARBA" id="ARBA00022723"/>
    </source>
</evidence>
<dbReference type="EMBL" id="CAJGYO010000014">
    <property type="protein sequence ID" value="CAD6267380.1"/>
    <property type="molecule type" value="Genomic_DNA"/>
</dbReference>
<dbReference type="CDD" id="cd07363">
    <property type="entry name" value="45_DOPA_Dioxygenase"/>
    <property type="match status" value="1"/>
</dbReference>
<dbReference type="Proteomes" id="UP000604825">
    <property type="component" value="Unassembled WGS sequence"/>
</dbReference>
<dbReference type="Gene3D" id="3.40.830.10">
    <property type="entry name" value="LigB-like"/>
    <property type="match status" value="1"/>
</dbReference>
<dbReference type="PANTHER" id="PTHR30096:SF22">
    <property type="entry name" value="OS01G0878900 PROTEIN"/>
    <property type="match status" value="1"/>
</dbReference>
<dbReference type="GO" id="GO:0016702">
    <property type="term" value="F:oxidoreductase activity, acting on single donors with incorporation of molecular oxygen, incorporation of two atoms of oxygen"/>
    <property type="evidence" value="ECO:0007669"/>
    <property type="project" value="UniProtKB-ARBA"/>
</dbReference>
<dbReference type="PANTHER" id="PTHR30096">
    <property type="entry name" value="4,5-DOPA DIOXYGENASE EXTRADIOL-LIKE PROTEIN"/>
    <property type="match status" value="1"/>
</dbReference>
<evidence type="ECO:0000256" key="2">
    <source>
        <dbReference type="ARBA" id="ARBA00007581"/>
    </source>
</evidence>
<keyword evidence="4" id="KW-0862">Zinc</keyword>
<protein>
    <recommendedName>
        <fullName evidence="6">Extradiol ring-cleavage dioxygenase class III enzyme subunit B domain-containing protein</fullName>
    </recommendedName>
</protein>
<dbReference type="InterPro" id="IPR004183">
    <property type="entry name" value="Xdiol_dOase_suB"/>
</dbReference>
<keyword evidence="8" id="KW-1185">Reference proteome</keyword>
<comment type="similarity">
    <text evidence="2">Belongs to the DODA-type extradiol aromatic ring-opening dioxygenase family.</text>
</comment>
<evidence type="ECO:0000256" key="1">
    <source>
        <dbReference type="ARBA" id="ARBA00001947"/>
    </source>
</evidence>
<dbReference type="GO" id="GO:0008198">
    <property type="term" value="F:ferrous iron binding"/>
    <property type="evidence" value="ECO:0007669"/>
    <property type="project" value="InterPro"/>
</dbReference>
<accession>A0A811RBK6</accession>
<dbReference type="Pfam" id="PF02900">
    <property type="entry name" value="LigB"/>
    <property type="match status" value="1"/>
</dbReference>
<reference evidence="7" key="1">
    <citation type="submission" date="2020-10" db="EMBL/GenBank/DDBJ databases">
        <authorList>
            <person name="Han B."/>
            <person name="Lu T."/>
            <person name="Zhao Q."/>
            <person name="Huang X."/>
            <person name="Zhao Y."/>
        </authorList>
    </citation>
    <scope>NUCLEOTIDE SEQUENCE</scope>
</reference>
<sequence>MKLTKELLEQAGFGPVKEDHSRGLDHGAWVPLMLMYPDADIPVCQLSVQTGRDGTYHYNLGKALAPLREEGVLVLGSGSATHNLRKMGAFDAPVPHRRRPWLSIRYEDANRYEEKAPHGRVAHPSPDHLYPLHVALGAAGDAAKAEQIHQCWTNATISYASYRFTTNS</sequence>
<dbReference type="InterPro" id="IPR014436">
    <property type="entry name" value="Extradiol_dOase_DODA"/>
</dbReference>
<keyword evidence="5" id="KW-0560">Oxidoreductase</keyword>
<evidence type="ECO:0000313" key="8">
    <source>
        <dbReference type="Proteomes" id="UP000604825"/>
    </source>
</evidence>
<evidence type="ECO:0000313" key="7">
    <source>
        <dbReference type="EMBL" id="CAD6267380.1"/>
    </source>
</evidence>
<comment type="caution">
    <text evidence="7">The sequence shown here is derived from an EMBL/GenBank/DDBJ whole genome shotgun (WGS) entry which is preliminary data.</text>
</comment>
<dbReference type="OrthoDB" id="7396853at2759"/>
<dbReference type="AlphaFoldDB" id="A0A811RBK6"/>